<organism evidence="1">
    <name type="scientific">marine sediment metagenome</name>
    <dbReference type="NCBI Taxonomy" id="412755"/>
    <lineage>
        <taxon>unclassified sequences</taxon>
        <taxon>metagenomes</taxon>
        <taxon>ecological metagenomes</taxon>
    </lineage>
</organism>
<proteinExistence type="predicted"/>
<name>A0A0F9JSP4_9ZZZZ</name>
<gene>
    <name evidence="1" type="ORF">LCGC14_1416600</name>
</gene>
<comment type="caution">
    <text evidence="1">The sequence shown here is derived from an EMBL/GenBank/DDBJ whole genome shotgun (WGS) entry which is preliminary data.</text>
</comment>
<dbReference type="EMBL" id="LAZR01009399">
    <property type="protein sequence ID" value="KKM72834.1"/>
    <property type="molecule type" value="Genomic_DNA"/>
</dbReference>
<reference evidence="1" key="1">
    <citation type="journal article" date="2015" name="Nature">
        <title>Complex archaea that bridge the gap between prokaryotes and eukaryotes.</title>
        <authorList>
            <person name="Spang A."/>
            <person name="Saw J.H."/>
            <person name="Jorgensen S.L."/>
            <person name="Zaremba-Niedzwiedzka K."/>
            <person name="Martijn J."/>
            <person name="Lind A.E."/>
            <person name="van Eijk R."/>
            <person name="Schleper C."/>
            <person name="Guy L."/>
            <person name="Ettema T.J."/>
        </authorList>
    </citation>
    <scope>NUCLEOTIDE SEQUENCE</scope>
</reference>
<dbReference type="AlphaFoldDB" id="A0A0F9JSP4"/>
<evidence type="ECO:0000313" key="1">
    <source>
        <dbReference type="EMBL" id="KKM72834.1"/>
    </source>
</evidence>
<sequence length="65" mass="7505">MYNCQEVEILFSELHESTRENLAIEFGYESADELESDNNWEYINFATAIIHAKSCRAEKGKCPLC</sequence>
<accession>A0A0F9JSP4</accession>
<protein>
    <submittedName>
        <fullName evidence="1">Uncharacterized protein</fullName>
    </submittedName>
</protein>